<feature type="domain" description="C2H2-type" evidence="7">
    <location>
        <begin position="353"/>
        <end position="377"/>
    </location>
</feature>
<evidence type="ECO:0000256" key="3">
    <source>
        <dbReference type="ARBA" id="ARBA00022833"/>
    </source>
</evidence>
<sequence>MKTCYYELLEVSEYASDLELKKAYRKKALQYHPDKNRENPEEATAIFSEIRAAYEVLSDPQERAWYDSHKQQILNDTPLEDEYEVDSIVTGVTTDEVLMFFNSSLYTRIDDSPAGIYQIISKIFSRLSNDEVNNGKRLSLKNFDKYQDFNFEIDLIKNGFENTCTSVIDRIKEDETYYFLPVFGCSNTDYDYLNVFYKRWSGFNTLKSFNWKDEYMYLPTYDRKTKREVHKRNEKSRQKARNEYNKTVRRFVDFVKKLDPRIKKYKKHLDEERKRKEKLKNETTKDRSKDSLAAEKYEEQEWQSADTVNWADLEKHYDNNQKKDIDLNHSELHDIDQFKESSTLAGEEEVIVYECDICNKIFKSLKQLENHLSTRMHKKNVYKIQKQMKKENIEFGLDSLSDLDEFKSADEEESLLDDYSSPSTPISNKHDDSKQKFDTDIIGVDVDAELAEIERQLAEMESDEDIDEILENPSNTSTDEISKSDTTNSYTNLATNLRNLNIEVDDVYNSDEDTLPILGKKARRREAKKRLLKKEKSTEPSVENNILDAGDKISELLASLNASTSDLSDDDWSTSKKKKAKSKKDKKNNKKSSSDPVSQIPIPLLNTQPLHSSYGTEVCGTCGQGFDTRNKLFLHVKSLGHAAPPSKVRSNLKGRKNRR</sequence>
<dbReference type="PRINTS" id="PR00625">
    <property type="entry name" value="JDOMAIN"/>
</dbReference>
<evidence type="ECO:0000256" key="2">
    <source>
        <dbReference type="ARBA" id="ARBA00022771"/>
    </source>
</evidence>
<dbReference type="RefSeq" id="XP_004181487.1">
    <property type="nucleotide sequence ID" value="XM_004181439.1"/>
</dbReference>
<dbReference type="Pfam" id="PF12874">
    <property type="entry name" value="zf-met"/>
    <property type="match status" value="1"/>
</dbReference>
<dbReference type="SUPFAM" id="SSF46565">
    <property type="entry name" value="Chaperone J-domain"/>
    <property type="match status" value="1"/>
</dbReference>
<dbReference type="FunFam" id="1.10.287.110:FF:000046">
    <property type="entry name" value="dnaJ homolog subfamily C member 21"/>
    <property type="match status" value="1"/>
</dbReference>
<evidence type="ECO:0000256" key="5">
    <source>
        <dbReference type="SAM" id="MobiDB-lite"/>
    </source>
</evidence>
<dbReference type="HOGENOM" id="CLU_009539_2_1_1"/>
<keyword evidence="9" id="KW-1185">Reference proteome</keyword>
<name>I2H6G6_HENB6</name>
<dbReference type="InterPro" id="IPR036869">
    <property type="entry name" value="J_dom_sf"/>
</dbReference>
<keyword evidence="2 4" id="KW-0863">Zinc-finger</keyword>
<dbReference type="InParanoid" id="I2H6G6"/>
<dbReference type="KEGG" id="tbl:TBLA_0G00170"/>
<dbReference type="PANTHER" id="PTHR44029:SF1">
    <property type="entry name" value="DNAJ HOMOLOG SUBFAMILY C MEMBER 21"/>
    <property type="match status" value="1"/>
</dbReference>
<dbReference type="Pfam" id="PF21884">
    <property type="entry name" value="ZUO1-like_ZHD"/>
    <property type="match status" value="1"/>
</dbReference>
<dbReference type="GeneID" id="14497100"/>
<dbReference type="PROSITE" id="PS50076">
    <property type="entry name" value="DNAJ_2"/>
    <property type="match status" value="1"/>
</dbReference>
<dbReference type="GO" id="GO:0005737">
    <property type="term" value="C:cytoplasm"/>
    <property type="evidence" value="ECO:0007669"/>
    <property type="project" value="TreeGrafter"/>
</dbReference>
<dbReference type="SMART" id="SM00355">
    <property type="entry name" value="ZnF_C2H2"/>
    <property type="match status" value="2"/>
</dbReference>
<keyword evidence="1" id="KW-0479">Metal-binding</keyword>
<dbReference type="eggNOG" id="KOG0717">
    <property type="taxonomic scope" value="Eukaryota"/>
</dbReference>
<dbReference type="OrthoDB" id="5894at2759"/>
<dbReference type="InterPro" id="IPR054076">
    <property type="entry name" value="ZUO1-like_ZHD"/>
</dbReference>
<evidence type="ECO:0000259" key="7">
    <source>
        <dbReference type="PROSITE" id="PS50157"/>
    </source>
</evidence>
<feature type="region of interest" description="Disordered" evidence="5">
    <location>
        <begin position="411"/>
        <end position="434"/>
    </location>
</feature>
<dbReference type="Gene3D" id="1.10.287.110">
    <property type="entry name" value="DnaJ domain"/>
    <property type="match status" value="1"/>
</dbReference>
<proteinExistence type="predicted"/>
<dbReference type="GO" id="GO:0008270">
    <property type="term" value="F:zinc ion binding"/>
    <property type="evidence" value="ECO:0007669"/>
    <property type="project" value="UniProtKB-KW"/>
</dbReference>
<dbReference type="PANTHER" id="PTHR44029">
    <property type="entry name" value="DNAJ HOMOLOG SUBFAMILY C MEMBER 21"/>
    <property type="match status" value="1"/>
</dbReference>
<dbReference type="Pfam" id="PF00226">
    <property type="entry name" value="DnaJ"/>
    <property type="match status" value="1"/>
</dbReference>
<feature type="region of interest" description="Disordered" evidence="5">
    <location>
        <begin position="273"/>
        <end position="295"/>
    </location>
</feature>
<dbReference type="InterPro" id="IPR051964">
    <property type="entry name" value="Chaperone_stress_response"/>
</dbReference>
<evidence type="ECO:0000259" key="6">
    <source>
        <dbReference type="PROSITE" id="PS50076"/>
    </source>
</evidence>
<evidence type="ECO:0000256" key="4">
    <source>
        <dbReference type="PROSITE-ProRule" id="PRU00042"/>
    </source>
</evidence>
<organism evidence="8 9">
    <name type="scientific">Henningerozyma blattae (strain ATCC 34711 / CBS 6284 / DSM 70876 / NBRC 10599 / NRRL Y-10934 / UCD 77-7)</name>
    <name type="common">Yeast</name>
    <name type="synonym">Tetrapisispora blattae</name>
    <dbReference type="NCBI Taxonomy" id="1071380"/>
    <lineage>
        <taxon>Eukaryota</taxon>
        <taxon>Fungi</taxon>
        <taxon>Dikarya</taxon>
        <taxon>Ascomycota</taxon>
        <taxon>Saccharomycotina</taxon>
        <taxon>Saccharomycetes</taxon>
        <taxon>Saccharomycetales</taxon>
        <taxon>Saccharomycetaceae</taxon>
        <taxon>Henningerozyma</taxon>
    </lineage>
</organism>
<dbReference type="SUPFAM" id="SSF57667">
    <property type="entry name" value="beta-beta-alpha zinc fingers"/>
    <property type="match status" value="1"/>
</dbReference>
<dbReference type="FunCoup" id="I2H6G6">
    <property type="interactions" value="952"/>
</dbReference>
<dbReference type="PROSITE" id="PS00028">
    <property type="entry name" value="ZINC_FINGER_C2H2_1"/>
    <property type="match status" value="2"/>
</dbReference>
<accession>I2H6G6</accession>
<gene>
    <name evidence="8" type="primary">TBLA0G00170</name>
    <name evidence="8" type="ORF">TBLA_0G00170</name>
</gene>
<evidence type="ECO:0000256" key="1">
    <source>
        <dbReference type="ARBA" id="ARBA00022723"/>
    </source>
</evidence>
<evidence type="ECO:0008006" key="10">
    <source>
        <dbReference type="Google" id="ProtNLM"/>
    </source>
</evidence>
<reference evidence="8 9" key="1">
    <citation type="journal article" date="2011" name="Proc. Natl. Acad. Sci. U.S.A.">
        <title>Evolutionary erosion of yeast sex chromosomes by mating-type switching accidents.</title>
        <authorList>
            <person name="Gordon J.L."/>
            <person name="Armisen D."/>
            <person name="Proux-Wera E."/>
            <person name="Oheigeartaigh S.S."/>
            <person name="Byrne K.P."/>
            <person name="Wolfe K.H."/>
        </authorList>
    </citation>
    <scope>NUCLEOTIDE SEQUENCE [LARGE SCALE GENOMIC DNA]</scope>
    <source>
        <strain evidence="9">ATCC 34711 / CBS 6284 / DSM 70876 / NBRC 10599 / NRRL Y-10934 / UCD 77-7</strain>
    </source>
</reference>
<keyword evidence="3" id="KW-0862">Zinc</keyword>
<feature type="region of interest" description="Disordered" evidence="5">
    <location>
        <begin position="564"/>
        <end position="608"/>
    </location>
</feature>
<dbReference type="CDD" id="cd06257">
    <property type="entry name" value="DnaJ"/>
    <property type="match status" value="1"/>
</dbReference>
<dbReference type="AlphaFoldDB" id="I2H6G6"/>
<dbReference type="PROSITE" id="PS50157">
    <property type="entry name" value="ZINC_FINGER_C2H2_2"/>
    <property type="match status" value="1"/>
</dbReference>
<dbReference type="SMART" id="SM00271">
    <property type="entry name" value="DnaJ"/>
    <property type="match status" value="1"/>
</dbReference>
<dbReference type="Gene3D" id="3.30.160.60">
    <property type="entry name" value="Classic Zinc Finger"/>
    <property type="match status" value="1"/>
</dbReference>
<feature type="compositionally biased region" description="Basic residues" evidence="5">
    <location>
        <begin position="575"/>
        <end position="590"/>
    </location>
</feature>
<dbReference type="InterPro" id="IPR036236">
    <property type="entry name" value="Znf_C2H2_sf"/>
</dbReference>
<dbReference type="PROSITE" id="PS00636">
    <property type="entry name" value="DNAJ_1"/>
    <property type="match status" value="1"/>
</dbReference>
<dbReference type="Proteomes" id="UP000002866">
    <property type="component" value="Chromosome 7"/>
</dbReference>
<dbReference type="InterPro" id="IPR001623">
    <property type="entry name" value="DnaJ_domain"/>
</dbReference>
<dbReference type="STRING" id="1071380.I2H6G6"/>
<dbReference type="InterPro" id="IPR018253">
    <property type="entry name" value="DnaJ_domain_CS"/>
</dbReference>
<dbReference type="InterPro" id="IPR013087">
    <property type="entry name" value="Znf_C2H2_type"/>
</dbReference>
<evidence type="ECO:0000313" key="9">
    <source>
        <dbReference type="Proteomes" id="UP000002866"/>
    </source>
</evidence>
<dbReference type="EMBL" id="HE806322">
    <property type="protein sequence ID" value="CCH61968.1"/>
    <property type="molecule type" value="Genomic_DNA"/>
</dbReference>
<dbReference type="OMA" id="RANHEES"/>
<feature type="domain" description="J" evidence="6">
    <location>
        <begin position="4"/>
        <end position="70"/>
    </location>
</feature>
<evidence type="ECO:0000313" key="8">
    <source>
        <dbReference type="EMBL" id="CCH61968.1"/>
    </source>
</evidence>
<protein>
    <recommendedName>
        <fullName evidence="10">J protein JJJ1</fullName>
    </recommendedName>
</protein>